<feature type="domain" description="Glutaredoxin" evidence="2">
    <location>
        <begin position="206"/>
        <end position="272"/>
    </location>
</feature>
<dbReference type="PROSITE" id="PS51354">
    <property type="entry name" value="GLUTAREDOXIN_2"/>
    <property type="match status" value="1"/>
</dbReference>
<evidence type="ECO:0000259" key="2">
    <source>
        <dbReference type="Pfam" id="PF00462"/>
    </source>
</evidence>
<comment type="caution">
    <text evidence="3">The sequence shown here is derived from an EMBL/GenBank/DDBJ whole genome shotgun (WGS) entry which is preliminary data.</text>
</comment>
<dbReference type="InterPro" id="IPR036249">
    <property type="entry name" value="Thioredoxin-like_sf"/>
</dbReference>
<dbReference type="SUPFAM" id="SSF52833">
    <property type="entry name" value="Thioredoxin-like"/>
    <property type="match status" value="1"/>
</dbReference>
<dbReference type="PANTHER" id="PTHR45669">
    <property type="entry name" value="GLUTAREDOXIN DOMAIN-CONTAINING CYSTEINE-RICH PROTEIN CG12206-RELATED"/>
    <property type="match status" value="1"/>
</dbReference>
<protein>
    <recommendedName>
        <fullName evidence="2">Glutaredoxin domain-containing protein</fullName>
    </recommendedName>
</protein>
<dbReference type="CDD" id="cd03031">
    <property type="entry name" value="GRX_GRX_like"/>
    <property type="match status" value="1"/>
</dbReference>
<dbReference type="Pfam" id="PF00462">
    <property type="entry name" value="Glutaredoxin"/>
    <property type="match status" value="1"/>
</dbReference>
<name>A0A371G4M5_MUCPR</name>
<feature type="compositionally biased region" description="Basic and acidic residues" evidence="1">
    <location>
        <begin position="115"/>
        <end position="124"/>
    </location>
</feature>
<dbReference type="OrthoDB" id="423313at2759"/>
<feature type="non-terminal residue" evidence="3">
    <location>
        <position position="1"/>
    </location>
</feature>
<dbReference type="Proteomes" id="UP000257109">
    <property type="component" value="Unassembled WGS sequence"/>
</dbReference>
<organism evidence="3 4">
    <name type="scientific">Mucuna pruriens</name>
    <name type="common">Velvet bean</name>
    <name type="synonym">Dolichos pruriens</name>
    <dbReference type="NCBI Taxonomy" id="157652"/>
    <lineage>
        <taxon>Eukaryota</taxon>
        <taxon>Viridiplantae</taxon>
        <taxon>Streptophyta</taxon>
        <taxon>Embryophyta</taxon>
        <taxon>Tracheophyta</taxon>
        <taxon>Spermatophyta</taxon>
        <taxon>Magnoliopsida</taxon>
        <taxon>eudicotyledons</taxon>
        <taxon>Gunneridae</taxon>
        <taxon>Pentapetalae</taxon>
        <taxon>rosids</taxon>
        <taxon>fabids</taxon>
        <taxon>Fabales</taxon>
        <taxon>Fabaceae</taxon>
        <taxon>Papilionoideae</taxon>
        <taxon>50 kb inversion clade</taxon>
        <taxon>NPAAA clade</taxon>
        <taxon>indigoferoid/millettioid clade</taxon>
        <taxon>Phaseoleae</taxon>
        <taxon>Mucuna</taxon>
    </lineage>
</organism>
<accession>A0A371G4M5</accession>
<evidence type="ECO:0000256" key="1">
    <source>
        <dbReference type="SAM" id="MobiDB-lite"/>
    </source>
</evidence>
<dbReference type="EMBL" id="QJKJ01006792">
    <property type="protein sequence ID" value="RDX85467.1"/>
    <property type="molecule type" value="Genomic_DNA"/>
</dbReference>
<sequence>MGCGSSKHVDGAAIAYRPAPTSFAVFDINAIEEPWLKHLNNNTPLLQDKPTLPAPILHKLNMLDATEAPQSWDEVSKTLQDLKPVITKPLSTSPPPKPQQPQPQPQPPQKTKSFHTVEELDAKLKPQPQPQPQPEPKPKPEFKKADETNRKSINEARGNKLKDNMFIVRDRLERQKEEKESKLEQLRRDPLSQFPEKCPPGGSEAVVVYTTSLGGVRKTFEDCNRVRDLLEGHRVVFDERDVSLHGGFLKEVKELVGEAVALPRVFVKGRYVGGVDELVELNESGRLGRMLNATRVERGIGRQTCGGCGGARFVPCLDCGGSCKLLLDGAHKERCPNCNENGFSFCTLGIANYPFLPYQMNQNFSP</sequence>
<dbReference type="FunFam" id="3.40.30.10:FF:000273">
    <property type="entry name" value="Glutaredoxin family protein"/>
    <property type="match status" value="1"/>
</dbReference>
<evidence type="ECO:0000313" key="4">
    <source>
        <dbReference type="Proteomes" id="UP000257109"/>
    </source>
</evidence>
<proteinExistence type="predicted"/>
<dbReference type="InterPro" id="IPR002109">
    <property type="entry name" value="Glutaredoxin"/>
</dbReference>
<feature type="compositionally biased region" description="Pro residues" evidence="1">
    <location>
        <begin position="92"/>
        <end position="108"/>
    </location>
</feature>
<dbReference type="AlphaFoldDB" id="A0A371G4M5"/>
<keyword evidence="4" id="KW-1185">Reference proteome</keyword>
<feature type="compositionally biased region" description="Basic and acidic residues" evidence="1">
    <location>
        <begin position="136"/>
        <end position="190"/>
    </location>
</feature>
<reference evidence="3" key="1">
    <citation type="submission" date="2018-05" db="EMBL/GenBank/DDBJ databases">
        <title>Draft genome of Mucuna pruriens seed.</title>
        <authorList>
            <person name="Nnadi N.E."/>
            <person name="Vos R."/>
            <person name="Hasami M.H."/>
            <person name="Devisetty U.K."/>
            <person name="Aguiy J.C."/>
        </authorList>
    </citation>
    <scope>NUCLEOTIDE SEQUENCE [LARGE SCALE GENOMIC DNA]</scope>
    <source>
        <strain evidence="3">JCA_2017</strain>
    </source>
</reference>
<dbReference type="Gene3D" id="3.40.30.10">
    <property type="entry name" value="Glutaredoxin"/>
    <property type="match status" value="1"/>
</dbReference>
<dbReference type="PANTHER" id="PTHR45669:SF7">
    <property type="entry name" value="F1N19.7"/>
    <property type="match status" value="1"/>
</dbReference>
<feature type="region of interest" description="Disordered" evidence="1">
    <location>
        <begin position="86"/>
        <end position="201"/>
    </location>
</feature>
<gene>
    <name evidence="3" type="ORF">CR513_33342</name>
</gene>
<dbReference type="Pfam" id="PF23733">
    <property type="entry name" value="GRXCR1-2_C"/>
    <property type="match status" value="1"/>
</dbReference>
<evidence type="ECO:0000313" key="3">
    <source>
        <dbReference type="EMBL" id="RDX85467.1"/>
    </source>
</evidence>